<proteinExistence type="predicted"/>
<protein>
    <submittedName>
        <fullName evidence="1">Uncharacterized protein</fullName>
    </submittedName>
</protein>
<gene>
    <name evidence="1" type="ORF">J6I44_06810</name>
</gene>
<organism evidence="1 2">
    <name type="scientific">Fodinibius salsisoli</name>
    <dbReference type="NCBI Taxonomy" id="2820877"/>
    <lineage>
        <taxon>Bacteria</taxon>
        <taxon>Pseudomonadati</taxon>
        <taxon>Balneolota</taxon>
        <taxon>Balneolia</taxon>
        <taxon>Balneolales</taxon>
        <taxon>Balneolaceae</taxon>
        <taxon>Fodinibius</taxon>
    </lineage>
</organism>
<evidence type="ECO:0000313" key="2">
    <source>
        <dbReference type="Proteomes" id="UP001207918"/>
    </source>
</evidence>
<sequence length="85" mass="9762">MEFLGTHRGAALYKVLVDDESLYGKVIEEKVRAEAIHPGQKNLKVDFEAEGINQKEALKNLIKKIDKYLDKHGLDEFDFSQLDEK</sequence>
<dbReference type="EMBL" id="JAGGJA010000004">
    <property type="protein sequence ID" value="MCW9706558.1"/>
    <property type="molecule type" value="Genomic_DNA"/>
</dbReference>
<dbReference type="Proteomes" id="UP001207918">
    <property type="component" value="Unassembled WGS sequence"/>
</dbReference>
<keyword evidence="2" id="KW-1185">Reference proteome</keyword>
<name>A0ABT3PLC5_9BACT</name>
<reference evidence="1 2" key="1">
    <citation type="submission" date="2021-03" db="EMBL/GenBank/DDBJ databases">
        <title>Aliifodinibius sp. nov., a new bacterium isolated from saline soil.</title>
        <authorList>
            <person name="Galisteo C."/>
            <person name="De La Haba R."/>
            <person name="Sanchez-Porro C."/>
            <person name="Ventosa A."/>
        </authorList>
    </citation>
    <scope>NUCLEOTIDE SEQUENCE [LARGE SCALE GENOMIC DNA]</scope>
    <source>
        <strain evidence="1 2">1BSP15-2V2</strain>
    </source>
</reference>
<dbReference type="RefSeq" id="WP_265765281.1">
    <property type="nucleotide sequence ID" value="NZ_JAGGJA010000004.1"/>
</dbReference>
<comment type="caution">
    <text evidence="1">The sequence shown here is derived from an EMBL/GenBank/DDBJ whole genome shotgun (WGS) entry which is preliminary data.</text>
</comment>
<evidence type="ECO:0000313" key="1">
    <source>
        <dbReference type="EMBL" id="MCW9706558.1"/>
    </source>
</evidence>
<accession>A0ABT3PLC5</accession>